<organism evidence="1 2">
    <name type="scientific">Panicum virgatum</name>
    <name type="common">Blackwell switchgrass</name>
    <dbReference type="NCBI Taxonomy" id="38727"/>
    <lineage>
        <taxon>Eukaryota</taxon>
        <taxon>Viridiplantae</taxon>
        <taxon>Streptophyta</taxon>
        <taxon>Embryophyta</taxon>
        <taxon>Tracheophyta</taxon>
        <taxon>Spermatophyta</taxon>
        <taxon>Magnoliopsida</taxon>
        <taxon>Liliopsida</taxon>
        <taxon>Poales</taxon>
        <taxon>Poaceae</taxon>
        <taxon>PACMAD clade</taxon>
        <taxon>Panicoideae</taxon>
        <taxon>Panicodae</taxon>
        <taxon>Paniceae</taxon>
        <taxon>Panicinae</taxon>
        <taxon>Panicum</taxon>
        <taxon>Panicum sect. Hiantes</taxon>
    </lineage>
</organism>
<evidence type="ECO:0000313" key="2">
    <source>
        <dbReference type="Proteomes" id="UP000823388"/>
    </source>
</evidence>
<comment type="caution">
    <text evidence="1">The sequence shown here is derived from an EMBL/GenBank/DDBJ whole genome shotgun (WGS) entry which is preliminary data.</text>
</comment>
<evidence type="ECO:0000313" key="1">
    <source>
        <dbReference type="EMBL" id="KAG2586478.1"/>
    </source>
</evidence>
<proteinExistence type="predicted"/>
<keyword evidence="2" id="KW-1185">Reference proteome</keyword>
<gene>
    <name evidence="1" type="ORF">PVAP13_5NG042008</name>
</gene>
<dbReference type="EMBL" id="CM029046">
    <property type="protein sequence ID" value="KAG2586478.1"/>
    <property type="molecule type" value="Genomic_DNA"/>
</dbReference>
<accession>A0A8T0RNR5</accession>
<name>A0A8T0RNR5_PANVG</name>
<sequence>MGTLSSPRSIFFGFVQAAASLQLRSIGFGSASGFASVACGFARAVSAPSTRLRFGGFGSSSTSAGLRSGSGSFVRASASLHRLWLRIRLRPFLHDPHSLLQM</sequence>
<protein>
    <submittedName>
        <fullName evidence="1">Uncharacterized protein</fullName>
    </submittedName>
</protein>
<reference evidence="1" key="1">
    <citation type="submission" date="2020-05" db="EMBL/GenBank/DDBJ databases">
        <title>WGS assembly of Panicum virgatum.</title>
        <authorList>
            <person name="Lovell J.T."/>
            <person name="Jenkins J."/>
            <person name="Shu S."/>
            <person name="Juenger T.E."/>
            <person name="Schmutz J."/>
        </authorList>
    </citation>
    <scope>NUCLEOTIDE SEQUENCE</scope>
    <source>
        <strain evidence="1">AP13</strain>
    </source>
</reference>
<dbReference type="AlphaFoldDB" id="A0A8T0RNR5"/>
<dbReference type="Proteomes" id="UP000823388">
    <property type="component" value="Chromosome 5N"/>
</dbReference>